<evidence type="ECO:0000313" key="2">
    <source>
        <dbReference type="Proteomes" id="UP000011980"/>
    </source>
</evidence>
<name>M6FQU2_9LEPT</name>
<reference evidence="1 2" key="1">
    <citation type="submission" date="2013-01" db="EMBL/GenBank/DDBJ databases">
        <authorList>
            <person name="Harkins D.M."/>
            <person name="Durkin A.S."/>
            <person name="Brinkac L.M."/>
            <person name="Haft D.H."/>
            <person name="Selengut J.D."/>
            <person name="Sanka R."/>
            <person name="DePew J."/>
            <person name="Purushe J."/>
            <person name="Galloway R.L."/>
            <person name="Vinetz J.M."/>
            <person name="Sutton G.G."/>
            <person name="Nierman W.C."/>
            <person name="Fouts D.E."/>
        </authorList>
    </citation>
    <scope>NUCLEOTIDE SEQUENCE [LARGE SCALE GENOMIC DNA]</scope>
    <source>
        <strain evidence="1 2">Nikolaevo</strain>
    </source>
</reference>
<proteinExistence type="predicted"/>
<sequence>MTGGFRRKYFFILEFDCILKIYFSFSETGLAAIVNKLKDESFIKIFFRSIY</sequence>
<dbReference type="Proteomes" id="UP000011980">
    <property type="component" value="Unassembled WGS sequence"/>
</dbReference>
<dbReference type="AlphaFoldDB" id="M6FQU2"/>
<organism evidence="1 2">
    <name type="scientific">Leptospira kirschneri serovar Bulgarica str. Nikolaevo</name>
    <dbReference type="NCBI Taxonomy" id="1240687"/>
    <lineage>
        <taxon>Bacteria</taxon>
        <taxon>Pseudomonadati</taxon>
        <taxon>Spirochaetota</taxon>
        <taxon>Spirochaetia</taxon>
        <taxon>Leptospirales</taxon>
        <taxon>Leptospiraceae</taxon>
        <taxon>Leptospira</taxon>
    </lineage>
</organism>
<gene>
    <name evidence="1" type="ORF">LEP1GSC008_1523</name>
</gene>
<protein>
    <submittedName>
        <fullName evidence="1">Uncharacterized protein</fullName>
    </submittedName>
</protein>
<accession>M6FQU2</accession>
<dbReference type="EMBL" id="ANCE01000074">
    <property type="protein sequence ID" value="EMK25076.1"/>
    <property type="molecule type" value="Genomic_DNA"/>
</dbReference>
<evidence type="ECO:0000313" key="1">
    <source>
        <dbReference type="EMBL" id="EMK25076.1"/>
    </source>
</evidence>
<comment type="caution">
    <text evidence="1">The sequence shown here is derived from an EMBL/GenBank/DDBJ whole genome shotgun (WGS) entry which is preliminary data.</text>
</comment>